<dbReference type="SUPFAM" id="SSF46894">
    <property type="entry name" value="C-terminal effector domain of the bipartite response regulators"/>
    <property type="match status" value="1"/>
</dbReference>
<evidence type="ECO:0000256" key="1">
    <source>
        <dbReference type="ARBA" id="ARBA00022553"/>
    </source>
</evidence>
<reference evidence="9" key="1">
    <citation type="submission" date="2020-02" db="EMBL/GenBank/DDBJ databases">
        <title>Streptomyces sp. ASO4wet.</title>
        <authorList>
            <person name="Risdian C."/>
            <person name="Landwehr W."/>
            <person name="Schupp P."/>
            <person name="Wink J."/>
        </authorList>
    </citation>
    <scope>NUCLEOTIDE SEQUENCE [LARGE SCALE GENOMIC DNA]</scope>
    <source>
        <strain evidence="9">ASO4wet</strain>
    </source>
</reference>
<dbReference type="CDD" id="cd06170">
    <property type="entry name" value="LuxR_C_like"/>
    <property type="match status" value="1"/>
</dbReference>
<dbReference type="InterPro" id="IPR000792">
    <property type="entry name" value="Tscrpt_reg_LuxR_C"/>
</dbReference>
<dbReference type="CDD" id="cd17535">
    <property type="entry name" value="REC_NarL-like"/>
    <property type="match status" value="1"/>
</dbReference>
<feature type="domain" description="Response regulatory" evidence="7">
    <location>
        <begin position="5"/>
        <end position="121"/>
    </location>
</feature>
<name>A0A7T1TA11_9ACTN</name>
<evidence type="ECO:0000259" key="7">
    <source>
        <dbReference type="PROSITE" id="PS50110"/>
    </source>
</evidence>
<dbReference type="GO" id="GO:0003677">
    <property type="term" value="F:DNA binding"/>
    <property type="evidence" value="ECO:0007669"/>
    <property type="project" value="UniProtKB-KW"/>
</dbReference>
<feature type="modified residue" description="4-aspartylphosphate" evidence="5">
    <location>
        <position position="56"/>
    </location>
</feature>
<dbReference type="SMART" id="SM00421">
    <property type="entry name" value="HTH_LUXR"/>
    <property type="match status" value="1"/>
</dbReference>
<dbReference type="AlphaFoldDB" id="A0A7T1TA11"/>
<proteinExistence type="predicted"/>
<dbReference type="PROSITE" id="PS50043">
    <property type="entry name" value="HTH_LUXR_2"/>
    <property type="match status" value="1"/>
</dbReference>
<dbReference type="SUPFAM" id="SSF52172">
    <property type="entry name" value="CheY-like"/>
    <property type="match status" value="1"/>
</dbReference>
<keyword evidence="4" id="KW-0804">Transcription</keyword>
<dbReference type="InterPro" id="IPR039420">
    <property type="entry name" value="WalR-like"/>
</dbReference>
<keyword evidence="3" id="KW-0238">DNA-binding</keyword>
<evidence type="ECO:0000256" key="3">
    <source>
        <dbReference type="ARBA" id="ARBA00023125"/>
    </source>
</evidence>
<dbReference type="PROSITE" id="PS50110">
    <property type="entry name" value="RESPONSE_REGULATORY"/>
    <property type="match status" value="1"/>
</dbReference>
<feature type="domain" description="HTH luxR-type" evidence="6">
    <location>
        <begin position="149"/>
        <end position="214"/>
    </location>
</feature>
<dbReference type="Pfam" id="PF00196">
    <property type="entry name" value="GerE"/>
    <property type="match status" value="1"/>
</dbReference>
<dbReference type="InterPro" id="IPR001789">
    <property type="entry name" value="Sig_transdc_resp-reg_receiver"/>
</dbReference>
<organism evidence="8 9">
    <name type="scientific">Streptomyces bathyalis</name>
    <dbReference type="NCBI Taxonomy" id="2710756"/>
    <lineage>
        <taxon>Bacteria</taxon>
        <taxon>Bacillati</taxon>
        <taxon>Actinomycetota</taxon>
        <taxon>Actinomycetes</taxon>
        <taxon>Kitasatosporales</taxon>
        <taxon>Streptomycetaceae</taxon>
        <taxon>Streptomyces</taxon>
    </lineage>
</organism>
<dbReference type="InterPro" id="IPR011006">
    <property type="entry name" value="CheY-like_superfamily"/>
</dbReference>
<protein>
    <submittedName>
        <fullName evidence="8">Response regulator transcription factor</fullName>
    </submittedName>
</protein>
<keyword evidence="2" id="KW-0805">Transcription regulation</keyword>
<dbReference type="Proteomes" id="UP000595046">
    <property type="component" value="Chromosome"/>
</dbReference>
<dbReference type="Gene3D" id="3.40.50.2300">
    <property type="match status" value="1"/>
</dbReference>
<dbReference type="InterPro" id="IPR016032">
    <property type="entry name" value="Sig_transdc_resp-reg_C-effctor"/>
</dbReference>
<dbReference type="GO" id="GO:0006355">
    <property type="term" value="P:regulation of DNA-templated transcription"/>
    <property type="evidence" value="ECO:0007669"/>
    <property type="project" value="InterPro"/>
</dbReference>
<dbReference type="InterPro" id="IPR058245">
    <property type="entry name" value="NreC/VraR/RcsB-like_REC"/>
</dbReference>
<keyword evidence="1 5" id="KW-0597">Phosphoprotein</keyword>
<dbReference type="EMBL" id="CP048882">
    <property type="protein sequence ID" value="QPP09078.1"/>
    <property type="molecule type" value="Genomic_DNA"/>
</dbReference>
<dbReference type="PANTHER" id="PTHR43214:SF24">
    <property type="entry name" value="TRANSCRIPTIONAL REGULATORY PROTEIN NARL-RELATED"/>
    <property type="match status" value="1"/>
</dbReference>
<gene>
    <name evidence="8" type="ORF">G4Z16_24685</name>
</gene>
<keyword evidence="9" id="KW-1185">Reference proteome</keyword>
<dbReference type="SMART" id="SM00448">
    <property type="entry name" value="REC"/>
    <property type="match status" value="1"/>
</dbReference>
<evidence type="ECO:0000313" key="8">
    <source>
        <dbReference type="EMBL" id="QPP09078.1"/>
    </source>
</evidence>
<dbReference type="GO" id="GO:0000160">
    <property type="term" value="P:phosphorelay signal transduction system"/>
    <property type="evidence" value="ECO:0007669"/>
    <property type="project" value="InterPro"/>
</dbReference>
<evidence type="ECO:0000256" key="5">
    <source>
        <dbReference type="PROSITE-ProRule" id="PRU00169"/>
    </source>
</evidence>
<sequence length="221" mass="23615">MNAIRVLIADDEPLVRGGLSLVIDAADDLTVVGEAASGPETLAQAAHLNPDVVLLDIRMPGSDGIAVTRALHSRPRTPRIVIVTTFGLDSYLHQALAAGADGFVLKDSPAELIQQAVRSAASGDAVLSPAMTRRLISRYTANPPPDPTPPPGYGQLTGREREVLRLLAQGQSNAEIASRLFISEATVKTHITRILMKLGLRDRAQAIVLANRHGLFADDRR</sequence>
<dbReference type="RefSeq" id="WP_197352855.1">
    <property type="nucleotide sequence ID" value="NZ_CP048882.1"/>
</dbReference>
<dbReference type="PANTHER" id="PTHR43214">
    <property type="entry name" value="TWO-COMPONENT RESPONSE REGULATOR"/>
    <property type="match status" value="1"/>
</dbReference>
<evidence type="ECO:0000256" key="4">
    <source>
        <dbReference type="ARBA" id="ARBA00023163"/>
    </source>
</evidence>
<accession>A0A7T1TA11</accession>
<evidence type="ECO:0000256" key="2">
    <source>
        <dbReference type="ARBA" id="ARBA00023015"/>
    </source>
</evidence>
<dbReference type="PRINTS" id="PR00038">
    <property type="entry name" value="HTHLUXR"/>
</dbReference>
<dbReference type="Pfam" id="PF00072">
    <property type="entry name" value="Response_reg"/>
    <property type="match status" value="1"/>
</dbReference>
<evidence type="ECO:0000259" key="6">
    <source>
        <dbReference type="PROSITE" id="PS50043"/>
    </source>
</evidence>
<evidence type="ECO:0000313" key="9">
    <source>
        <dbReference type="Proteomes" id="UP000595046"/>
    </source>
</evidence>
<dbReference type="KEGG" id="sbat:G4Z16_24685"/>
<dbReference type="PROSITE" id="PS00622">
    <property type="entry name" value="HTH_LUXR_1"/>
    <property type="match status" value="1"/>
</dbReference>